<organism evidence="2 3">
    <name type="scientific">Halomonas colorata</name>
    <dbReference type="NCBI Taxonomy" id="2742615"/>
    <lineage>
        <taxon>Bacteria</taxon>
        <taxon>Pseudomonadati</taxon>
        <taxon>Pseudomonadota</taxon>
        <taxon>Gammaproteobacteria</taxon>
        <taxon>Oceanospirillales</taxon>
        <taxon>Halomonadaceae</taxon>
        <taxon>Halomonas</taxon>
    </lineage>
</organism>
<reference evidence="2 3" key="1">
    <citation type="submission" date="2020-07" db="EMBL/GenBank/DDBJ databases">
        <title>Halophilic bacteria isolated from french cheeses.</title>
        <authorList>
            <person name="Kothe C.I."/>
            <person name="Farah-Kraiem B."/>
            <person name="Renault P."/>
            <person name="Dridi B."/>
        </authorList>
    </citation>
    <scope>NUCLEOTIDE SEQUENCE [LARGE SCALE GENOMIC DNA]</scope>
    <source>
        <strain evidence="2 3">FME20</strain>
    </source>
</reference>
<dbReference type="RefSeq" id="WP_192536885.1">
    <property type="nucleotide sequence ID" value="NZ_JABUZA010000005.1"/>
</dbReference>
<keyword evidence="3" id="KW-1185">Reference proteome</keyword>
<evidence type="ECO:0000313" key="3">
    <source>
        <dbReference type="Proteomes" id="UP001645038"/>
    </source>
</evidence>
<evidence type="ECO:0000256" key="1">
    <source>
        <dbReference type="SAM" id="SignalP"/>
    </source>
</evidence>
<feature type="signal peptide" evidence="1">
    <location>
        <begin position="1"/>
        <end position="37"/>
    </location>
</feature>
<gene>
    <name evidence="2" type="ORF">EI547_02800</name>
</gene>
<protein>
    <submittedName>
        <fullName evidence="2">Uncharacterized protein</fullName>
    </submittedName>
</protein>
<sequence>MPYQKQAFTAVITHKLSHAGLCILTLLLWCATPSSPAAIATGVNSSSTHADQREALLPLATQSHSLRIRGSKPLTADTNDAETGDAALPAYAAQVVFARSGSCTLSRSITPRADSLSICLPPSRAPPAA</sequence>
<feature type="chain" id="PRO_5047131054" evidence="1">
    <location>
        <begin position="38"/>
        <end position="129"/>
    </location>
</feature>
<accession>A0ABR9FUT0</accession>
<evidence type="ECO:0000313" key="2">
    <source>
        <dbReference type="EMBL" id="MBE0462389.1"/>
    </source>
</evidence>
<proteinExistence type="predicted"/>
<dbReference type="Proteomes" id="UP001645038">
    <property type="component" value="Unassembled WGS sequence"/>
</dbReference>
<name>A0ABR9FUT0_9GAMM</name>
<comment type="caution">
    <text evidence="2">The sequence shown here is derived from an EMBL/GenBank/DDBJ whole genome shotgun (WGS) entry which is preliminary data.</text>
</comment>
<keyword evidence="1" id="KW-0732">Signal</keyword>
<dbReference type="EMBL" id="RRZB01000004">
    <property type="protein sequence ID" value="MBE0462389.1"/>
    <property type="molecule type" value="Genomic_DNA"/>
</dbReference>